<feature type="region of interest" description="Disordered" evidence="1">
    <location>
        <begin position="67"/>
        <end position="98"/>
    </location>
</feature>
<gene>
    <name evidence="4" type="ordered locus">Mpe_A0693</name>
</gene>
<dbReference type="eggNOG" id="COG1278">
    <property type="taxonomic scope" value="Bacteria"/>
</dbReference>
<name>A2SDL6_METPP</name>
<evidence type="ECO:0000256" key="1">
    <source>
        <dbReference type="SAM" id="MobiDB-lite"/>
    </source>
</evidence>
<dbReference type="Pfam" id="PF05901">
    <property type="entry name" value="Excalibur"/>
    <property type="match status" value="1"/>
</dbReference>
<sequence length="143" mass="15167">MSNVSRQTMRIIISQLYAFLALAAAASGVHAAPANKCVINGSVTYQQSPCPSTQPRKDPTLEELNAAERARRAAAASSAAAETPRTASSAPAAVSSSFRCDGRKYCSQMSSCTEAKYFLANCPGVKMDGDNDGIPCEEQWCRP</sequence>
<dbReference type="Proteomes" id="UP000000366">
    <property type="component" value="Chromosome"/>
</dbReference>
<evidence type="ECO:0000313" key="4">
    <source>
        <dbReference type="EMBL" id="ABM93655.1"/>
    </source>
</evidence>
<dbReference type="AlphaFoldDB" id="A2SDL6"/>
<protein>
    <recommendedName>
        <fullName evidence="3">Excalibur calcium-binding domain-containing protein</fullName>
    </recommendedName>
</protein>
<feature type="chain" id="PRO_5002646088" description="Excalibur calcium-binding domain-containing protein" evidence="2">
    <location>
        <begin position="32"/>
        <end position="143"/>
    </location>
</feature>
<dbReference type="KEGG" id="mpt:Mpe_A0693"/>
<accession>A2SDL6</accession>
<dbReference type="HOGENOM" id="CLU_156586_0_0_4"/>
<dbReference type="EMBL" id="CP000555">
    <property type="protein sequence ID" value="ABM93655.1"/>
    <property type="molecule type" value="Genomic_DNA"/>
</dbReference>
<dbReference type="InterPro" id="IPR008613">
    <property type="entry name" value="Excalibur_Ca-bd_domain"/>
</dbReference>
<feature type="signal peptide" evidence="2">
    <location>
        <begin position="1"/>
        <end position="31"/>
    </location>
</feature>
<keyword evidence="5" id="KW-1185">Reference proteome</keyword>
<organism evidence="4 5">
    <name type="scientific">Methylibium petroleiphilum (strain ATCC BAA-1232 / LMG 22953 / PM1)</name>
    <dbReference type="NCBI Taxonomy" id="420662"/>
    <lineage>
        <taxon>Bacteria</taxon>
        <taxon>Pseudomonadati</taxon>
        <taxon>Pseudomonadota</taxon>
        <taxon>Betaproteobacteria</taxon>
        <taxon>Burkholderiales</taxon>
        <taxon>Sphaerotilaceae</taxon>
        <taxon>Methylibium</taxon>
    </lineage>
</organism>
<evidence type="ECO:0000259" key="3">
    <source>
        <dbReference type="SMART" id="SM00894"/>
    </source>
</evidence>
<feature type="domain" description="Excalibur calcium-binding" evidence="3">
    <location>
        <begin position="102"/>
        <end position="137"/>
    </location>
</feature>
<proteinExistence type="predicted"/>
<evidence type="ECO:0000313" key="5">
    <source>
        <dbReference type="Proteomes" id="UP000000366"/>
    </source>
</evidence>
<dbReference type="STRING" id="420662.Mpe_A0693"/>
<reference evidence="4 5" key="1">
    <citation type="journal article" date="2007" name="J. Bacteriol.">
        <title>Whole-genome analysis of the methyl tert-butyl ether-degrading beta-proteobacterium Methylibium petroleiphilum PM1.</title>
        <authorList>
            <person name="Kane S.R."/>
            <person name="Chakicherla A.Y."/>
            <person name="Chain P.S.G."/>
            <person name="Schmidt R."/>
            <person name="Shin M.W."/>
            <person name="Legler T.C."/>
            <person name="Scow K.M."/>
            <person name="Larimer F.W."/>
            <person name="Lucas S.M."/>
            <person name="Richardson P.M."/>
            <person name="Hristova K.R."/>
        </authorList>
    </citation>
    <scope>NUCLEOTIDE SEQUENCE [LARGE SCALE GENOMIC DNA]</scope>
    <source>
        <strain evidence="5">ATCC BAA-1232 / LMG 22953 / PM1</strain>
    </source>
</reference>
<feature type="compositionally biased region" description="Low complexity" evidence="1">
    <location>
        <begin position="73"/>
        <end position="97"/>
    </location>
</feature>
<dbReference type="SMART" id="SM00894">
    <property type="entry name" value="Excalibur"/>
    <property type="match status" value="1"/>
</dbReference>
<evidence type="ECO:0000256" key="2">
    <source>
        <dbReference type="SAM" id="SignalP"/>
    </source>
</evidence>
<keyword evidence="2" id="KW-0732">Signal</keyword>